<keyword evidence="3" id="KW-1185">Reference proteome</keyword>
<feature type="domain" description="Restriction endonuclease type IV Mrr" evidence="1">
    <location>
        <begin position="39"/>
        <end position="116"/>
    </location>
</feature>
<gene>
    <name evidence="2" type="ORF">ACFFQA_02865</name>
</gene>
<dbReference type="SUPFAM" id="SSF52980">
    <property type="entry name" value="Restriction endonuclease-like"/>
    <property type="match status" value="1"/>
</dbReference>
<dbReference type="EMBL" id="JBHLZU010000002">
    <property type="protein sequence ID" value="MFB9902873.1"/>
    <property type="molecule type" value="Genomic_DNA"/>
</dbReference>
<keyword evidence="2" id="KW-0378">Hydrolase</keyword>
<reference evidence="2 3" key="1">
    <citation type="submission" date="2024-09" db="EMBL/GenBank/DDBJ databases">
        <authorList>
            <person name="Sun Q."/>
            <person name="Mori K."/>
        </authorList>
    </citation>
    <scope>NUCLEOTIDE SEQUENCE [LARGE SCALE GENOMIC DNA]</scope>
    <source>
        <strain evidence="2 3">TBRC 7907</strain>
    </source>
</reference>
<evidence type="ECO:0000313" key="3">
    <source>
        <dbReference type="Proteomes" id="UP001589693"/>
    </source>
</evidence>
<protein>
    <submittedName>
        <fullName evidence="2">Restriction endonuclease</fullName>
        <ecNumber evidence="2">3.1.21.-</ecNumber>
    </submittedName>
</protein>
<dbReference type="GO" id="GO:0004519">
    <property type="term" value="F:endonuclease activity"/>
    <property type="evidence" value="ECO:0007669"/>
    <property type="project" value="UniProtKB-KW"/>
</dbReference>
<dbReference type="EC" id="3.1.21.-" evidence="2"/>
<evidence type="ECO:0000313" key="2">
    <source>
        <dbReference type="EMBL" id="MFB9902873.1"/>
    </source>
</evidence>
<evidence type="ECO:0000259" key="1">
    <source>
        <dbReference type="Pfam" id="PF04471"/>
    </source>
</evidence>
<dbReference type="InterPro" id="IPR011856">
    <property type="entry name" value="tRNA_endonuc-like_dom_sf"/>
</dbReference>
<dbReference type="InterPro" id="IPR007560">
    <property type="entry name" value="Restrct_endonuc_IV_Mrr"/>
</dbReference>
<organism evidence="2 3">
    <name type="scientific">Allokutzneria oryzae</name>
    <dbReference type="NCBI Taxonomy" id="1378989"/>
    <lineage>
        <taxon>Bacteria</taxon>
        <taxon>Bacillati</taxon>
        <taxon>Actinomycetota</taxon>
        <taxon>Actinomycetes</taxon>
        <taxon>Pseudonocardiales</taxon>
        <taxon>Pseudonocardiaceae</taxon>
        <taxon>Allokutzneria</taxon>
    </lineage>
</organism>
<dbReference type="Proteomes" id="UP001589693">
    <property type="component" value="Unassembled WGS sequence"/>
</dbReference>
<keyword evidence="2" id="KW-0540">Nuclease</keyword>
<dbReference type="GO" id="GO:0016787">
    <property type="term" value="F:hydrolase activity"/>
    <property type="evidence" value="ECO:0007669"/>
    <property type="project" value="UniProtKB-KW"/>
</dbReference>
<dbReference type="InterPro" id="IPR011335">
    <property type="entry name" value="Restrct_endonuc-II-like"/>
</dbReference>
<dbReference type="Gene3D" id="3.40.1350.10">
    <property type="match status" value="1"/>
</dbReference>
<comment type="caution">
    <text evidence="2">The sequence shown here is derived from an EMBL/GenBank/DDBJ whole genome shotgun (WGS) entry which is preliminary data.</text>
</comment>
<dbReference type="Pfam" id="PF04471">
    <property type="entry name" value="Mrr_cat"/>
    <property type="match status" value="1"/>
</dbReference>
<keyword evidence="2" id="KW-0255">Endonuclease</keyword>
<proteinExistence type="predicted"/>
<sequence>MPVERHRETAWLAYEEHIAQVAVASNPWIVSAHQGVVHNGTARGRQTDVVLVGVLSHKQILVPVECKHRKRPVGIGVVEEFIGTLLDLNLDGGVLVSSSGFTEPARLRAQRSSSPAILLRHVPYAPCRGSTRAEEAMILTHEDMADPRWSHEGFFLDARIRMICNRIAPLPSITQRLGRLARAA</sequence>
<dbReference type="RefSeq" id="WP_377849978.1">
    <property type="nucleotide sequence ID" value="NZ_JBHLZU010000002.1"/>
</dbReference>
<accession>A0ABV5ZPR5</accession>
<name>A0ABV5ZPR5_9PSEU</name>